<reference evidence="20 21" key="1">
    <citation type="submission" date="2024-03" db="EMBL/GenBank/DDBJ databases">
        <title>Adaptation during the transition from Ophiocordyceps entomopathogen to insect associate is accompanied by gene loss and intensified selection.</title>
        <authorList>
            <person name="Ward C.M."/>
            <person name="Onetto C.A."/>
            <person name="Borneman A.R."/>
        </authorList>
    </citation>
    <scope>NUCLEOTIDE SEQUENCE [LARGE SCALE GENOMIC DNA]</scope>
    <source>
        <strain evidence="20">AWRI1</strain>
        <tissue evidence="20">Single Adult Female</tissue>
    </source>
</reference>
<evidence type="ECO:0000256" key="12">
    <source>
        <dbReference type="ARBA" id="ARBA00032480"/>
    </source>
</evidence>
<keyword evidence="17" id="KW-0812">Transmembrane</keyword>
<evidence type="ECO:0000256" key="8">
    <source>
        <dbReference type="ARBA" id="ARBA00022723"/>
    </source>
</evidence>
<evidence type="ECO:0000259" key="19">
    <source>
        <dbReference type="Pfam" id="PF14413"/>
    </source>
</evidence>
<comment type="similarity">
    <text evidence="2">Belongs to the tRNA(His) guanylyltransferase family.</text>
</comment>
<gene>
    <name evidence="20" type="ORF">V9T40_011044</name>
</gene>
<evidence type="ECO:0000313" key="20">
    <source>
        <dbReference type="EMBL" id="KAK7573853.1"/>
    </source>
</evidence>
<feature type="region of interest" description="Disordered" evidence="16">
    <location>
        <begin position="274"/>
        <end position="321"/>
    </location>
</feature>
<feature type="transmembrane region" description="Helical" evidence="17">
    <location>
        <begin position="96"/>
        <end position="112"/>
    </location>
</feature>
<dbReference type="GO" id="GO:0005525">
    <property type="term" value="F:GTP binding"/>
    <property type="evidence" value="ECO:0007669"/>
    <property type="project" value="UniProtKB-KW"/>
</dbReference>
<keyword evidence="11" id="KW-0342">GTP-binding</keyword>
<dbReference type="Gene3D" id="3.30.70.3000">
    <property type="match status" value="1"/>
</dbReference>
<evidence type="ECO:0000256" key="5">
    <source>
        <dbReference type="ARBA" id="ARBA00022679"/>
    </source>
</evidence>
<comment type="function">
    <text evidence="14">Adds a GMP to the 5'-end of tRNA(His) after transcription and RNase P cleavage. This step is essential for proper recognition of the tRNA and for the fidelity of protein synthesis. Also functions as a guanyl-nucleotide exchange factor/GEF for the MFN1 and MFN2 mitofusins thereby regulating mitochondrial fusion. By regulating both mitochondrial dynamics and bioenergetic function, it contributes to cell survival following oxidative stress.</text>
</comment>
<accession>A0AAN9XZ39</accession>
<evidence type="ECO:0000256" key="13">
    <source>
        <dbReference type="ARBA" id="ARBA00047281"/>
    </source>
</evidence>
<evidence type="ECO:0000256" key="4">
    <source>
        <dbReference type="ARBA" id="ARBA00022310"/>
    </source>
</evidence>
<evidence type="ECO:0000256" key="15">
    <source>
        <dbReference type="ARBA" id="ARBA00065710"/>
    </source>
</evidence>
<keyword evidence="21" id="KW-1185">Reference proteome</keyword>
<dbReference type="GO" id="GO:0008193">
    <property type="term" value="F:tRNA guanylyltransferase activity"/>
    <property type="evidence" value="ECO:0007669"/>
    <property type="project" value="UniProtKB-EC"/>
</dbReference>
<dbReference type="InterPro" id="IPR038469">
    <property type="entry name" value="tRNAHis_GuaTrfase_Thg1_sf"/>
</dbReference>
<keyword evidence="10" id="KW-0460">Magnesium</keyword>
<evidence type="ECO:0000259" key="18">
    <source>
        <dbReference type="Pfam" id="PF04446"/>
    </source>
</evidence>
<dbReference type="EC" id="2.7.7.79" evidence="3"/>
<feature type="compositionally biased region" description="Basic and acidic residues" evidence="16">
    <location>
        <begin position="298"/>
        <end position="321"/>
    </location>
</feature>
<protein>
    <recommendedName>
        <fullName evidence="4">Probable tRNA(His) guanylyltransferase</fullName>
        <ecNumber evidence="3">2.7.7.79</ecNumber>
    </recommendedName>
    <alternativeName>
        <fullName evidence="12">tRNA-histidine guanylyltransferase</fullName>
    </alternativeName>
</protein>
<dbReference type="EMBL" id="JBBCAQ010000037">
    <property type="protein sequence ID" value="KAK7573853.1"/>
    <property type="molecule type" value="Genomic_DNA"/>
</dbReference>
<sequence length="321" mass="37329">MAKSKYEYVKNFEAEDRCLPNCWIVVNLDGKCFQRFAEMHGFEKPNDKRSLELMSRSAAAVMEEIREIVLAYGQSDEYTFVFRKDTTLFNRRTEKILTIVNSLFSAAFVFYWKNFFGFTNMLYPPAFEGHVYLFPSELNLKDYLSWRQAELHANNLYSSAFWAMVLKGKLAPKEAEEKLRPIAYVSHKHEIILKDYGIVYNNEPILFRKGTTLIRKLVPMPGDAKFHQVVFPLCIDLTNEEFWRENSEILGLKPLTVFKPINNPVFPLKRQMNETNGDFSMKGPPKPPPTEISNNSNDKMKPFDRRMSDSNAKNKPEAMGK</sequence>
<dbReference type="GO" id="GO:0006400">
    <property type="term" value="P:tRNA modification"/>
    <property type="evidence" value="ECO:0007669"/>
    <property type="project" value="InterPro"/>
</dbReference>
<comment type="catalytic activity">
    <reaction evidence="13">
        <text>a 5'-end ribonucleotide-tRNA(His) + GTP + ATP + H2O = a 5'-end phospho-guanosine-ribonucleotide-tRNA(His) + AMP + 2 diphosphate + H(+)</text>
        <dbReference type="Rhea" id="RHEA:54564"/>
        <dbReference type="Rhea" id="RHEA-COMP:14193"/>
        <dbReference type="Rhea" id="RHEA-COMP:14917"/>
        <dbReference type="ChEBI" id="CHEBI:15377"/>
        <dbReference type="ChEBI" id="CHEBI:15378"/>
        <dbReference type="ChEBI" id="CHEBI:30616"/>
        <dbReference type="ChEBI" id="CHEBI:33019"/>
        <dbReference type="ChEBI" id="CHEBI:37565"/>
        <dbReference type="ChEBI" id="CHEBI:138282"/>
        <dbReference type="ChEBI" id="CHEBI:141847"/>
        <dbReference type="ChEBI" id="CHEBI:456215"/>
        <dbReference type="EC" id="2.7.7.79"/>
    </reaction>
</comment>
<evidence type="ECO:0000256" key="7">
    <source>
        <dbReference type="ARBA" id="ARBA00022695"/>
    </source>
</evidence>
<evidence type="ECO:0000256" key="17">
    <source>
        <dbReference type="SAM" id="Phobius"/>
    </source>
</evidence>
<evidence type="ECO:0000256" key="16">
    <source>
        <dbReference type="SAM" id="MobiDB-lite"/>
    </source>
</evidence>
<keyword evidence="6" id="KW-0819">tRNA processing</keyword>
<feature type="domain" description="tRNAHis guanylyltransferase catalytic" evidence="18">
    <location>
        <begin position="6"/>
        <end position="135"/>
    </location>
</feature>
<proteinExistence type="inferred from homology"/>
<dbReference type="AlphaFoldDB" id="A0AAN9XZ39"/>
<evidence type="ECO:0000256" key="9">
    <source>
        <dbReference type="ARBA" id="ARBA00022741"/>
    </source>
</evidence>
<dbReference type="PANTHER" id="PTHR12729:SF6">
    <property type="entry name" value="TRNA(HIS) GUANYLYLTRANSFERASE-RELATED"/>
    <property type="match status" value="1"/>
</dbReference>
<comment type="cofactor">
    <cofactor evidence="1">
        <name>Mg(2+)</name>
        <dbReference type="ChEBI" id="CHEBI:18420"/>
    </cofactor>
</comment>
<dbReference type="Pfam" id="PF04446">
    <property type="entry name" value="Thg1"/>
    <property type="match status" value="1"/>
</dbReference>
<keyword evidence="9" id="KW-0547">Nucleotide-binding</keyword>
<keyword evidence="8" id="KW-0479">Metal-binding</keyword>
<dbReference type="Pfam" id="PF14413">
    <property type="entry name" value="Thg1C"/>
    <property type="match status" value="1"/>
</dbReference>
<feature type="domain" description="Thg1 C-terminal" evidence="19">
    <location>
        <begin position="139"/>
        <end position="216"/>
    </location>
</feature>
<evidence type="ECO:0000256" key="1">
    <source>
        <dbReference type="ARBA" id="ARBA00001946"/>
    </source>
</evidence>
<comment type="caution">
    <text evidence="20">The sequence shown here is derived from an EMBL/GenBank/DDBJ whole genome shotgun (WGS) entry which is preliminary data.</text>
</comment>
<name>A0AAN9XZ39_9HEMI</name>
<dbReference type="Proteomes" id="UP001367676">
    <property type="component" value="Unassembled WGS sequence"/>
</dbReference>
<comment type="subunit">
    <text evidence="15">Homotetramer. Interacts with MFN1 and MFN2; functions as a guanyl-nucleotide exchange factor/GEF for MFN2 and also probably MFN1.</text>
</comment>
<evidence type="ECO:0000256" key="10">
    <source>
        <dbReference type="ARBA" id="ARBA00022842"/>
    </source>
</evidence>
<evidence type="ECO:0000256" key="3">
    <source>
        <dbReference type="ARBA" id="ARBA00012511"/>
    </source>
</evidence>
<keyword evidence="17" id="KW-0472">Membrane</keyword>
<dbReference type="InterPro" id="IPR025845">
    <property type="entry name" value="Thg1_C_dom"/>
</dbReference>
<evidence type="ECO:0000256" key="6">
    <source>
        <dbReference type="ARBA" id="ARBA00022694"/>
    </source>
</evidence>
<keyword evidence="5" id="KW-0808">Transferase</keyword>
<dbReference type="FunFam" id="3.30.70.3000:FF:000001">
    <property type="entry name" value="tRNA(His) guanylyltransferase"/>
    <property type="match status" value="1"/>
</dbReference>
<dbReference type="InterPro" id="IPR007537">
    <property type="entry name" value="tRNAHis_GuaTrfase_Thg1"/>
</dbReference>
<evidence type="ECO:0000313" key="21">
    <source>
        <dbReference type="Proteomes" id="UP001367676"/>
    </source>
</evidence>
<dbReference type="GO" id="GO:0000287">
    <property type="term" value="F:magnesium ion binding"/>
    <property type="evidence" value="ECO:0007669"/>
    <property type="project" value="InterPro"/>
</dbReference>
<evidence type="ECO:0000256" key="14">
    <source>
        <dbReference type="ARBA" id="ARBA00058346"/>
    </source>
</evidence>
<organism evidence="20 21">
    <name type="scientific">Parthenolecanium corni</name>
    <dbReference type="NCBI Taxonomy" id="536013"/>
    <lineage>
        <taxon>Eukaryota</taxon>
        <taxon>Metazoa</taxon>
        <taxon>Ecdysozoa</taxon>
        <taxon>Arthropoda</taxon>
        <taxon>Hexapoda</taxon>
        <taxon>Insecta</taxon>
        <taxon>Pterygota</taxon>
        <taxon>Neoptera</taxon>
        <taxon>Paraneoptera</taxon>
        <taxon>Hemiptera</taxon>
        <taxon>Sternorrhyncha</taxon>
        <taxon>Coccoidea</taxon>
        <taxon>Coccidae</taxon>
        <taxon>Parthenolecanium</taxon>
    </lineage>
</organism>
<keyword evidence="7" id="KW-0548">Nucleotidyltransferase</keyword>
<evidence type="ECO:0000256" key="2">
    <source>
        <dbReference type="ARBA" id="ARBA00010113"/>
    </source>
</evidence>
<evidence type="ECO:0000256" key="11">
    <source>
        <dbReference type="ARBA" id="ARBA00023134"/>
    </source>
</evidence>
<dbReference type="InterPro" id="IPR024956">
    <property type="entry name" value="tRNAHis_GuaTrfase_cat"/>
</dbReference>
<keyword evidence="17" id="KW-1133">Transmembrane helix</keyword>
<dbReference type="PANTHER" id="PTHR12729">
    <property type="entry name" value="TRNA(HIS) GUANYLYLTRANSFERASE-RELATED"/>
    <property type="match status" value="1"/>
</dbReference>